<evidence type="ECO:0000256" key="6">
    <source>
        <dbReference type="ARBA" id="ARBA00022989"/>
    </source>
</evidence>
<keyword evidence="7" id="KW-0472">Membrane</keyword>
<dbReference type="InterPro" id="IPR046357">
    <property type="entry name" value="PPIase_dom_sf"/>
</dbReference>
<evidence type="ECO:0000256" key="8">
    <source>
        <dbReference type="ARBA" id="ARBA00023186"/>
    </source>
</evidence>
<dbReference type="InterPro" id="IPR052029">
    <property type="entry name" value="PpiD_chaperone"/>
</dbReference>
<dbReference type="SUPFAM" id="SSF54534">
    <property type="entry name" value="FKBP-like"/>
    <property type="match status" value="1"/>
</dbReference>
<evidence type="ECO:0000256" key="7">
    <source>
        <dbReference type="ARBA" id="ARBA00023136"/>
    </source>
</evidence>
<dbReference type="Pfam" id="PF13624">
    <property type="entry name" value="SurA_N_3"/>
    <property type="match status" value="1"/>
</dbReference>
<reference evidence="16 17" key="1">
    <citation type="submission" date="2023-07" db="EMBL/GenBank/DDBJ databases">
        <title>Sorghum-associated microbial communities from plants grown in Nebraska, USA.</title>
        <authorList>
            <person name="Schachtman D."/>
        </authorList>
    </citation>
    <scope>NUCLEOTIDE SEQUENCE [LARGE SCALE GENOMIC DNA]</scope>
    <source>
        <strain evidence="16 17">DS1730</strain>
    </source>
</reference>
<evidence type="ECO:0000313" key="17">
    <source>
        <dbReference type="Proteomes" id="UP001184614"/>
    </source>
</evidence>
<keyword evidence="3" id="KW-1003">Cell membrane</keyword>
<keyword evidence="4" id="KW-0997">Cell inner membrane</keyword>
<keyword evidence="16" id="KW-0413">Isomerase</keyword>
<protein>
    <recommendedName>
        <fullName evidence="2">Parvulin-like PPIase</fullName>
    </recommendedName>
    <alternativeName>
        <fullName evidence="9">Peptidyl-prolyl cis-trans isomerase plp</fullName>
    </alternativeName>
    <alternativeName>
        <fullName evidence="12">Periplasmic chaperone PpiD</fullName>
    </alternativeName>
    <alternativeName>
        <fullName evidence="13">Periplasmic folding chaperone</fullName>
    </alternativeName>
    <alternativeName>
        <fullName evidence="10">Rotamase plp</fullName>
    </alternativeName>
</protein>
<comment type="similarity">
    <text evidence="11">Belongs to the PpiD chaperone family.</text>
</comment>
<evidence type="ECO:0000256" key="4">
    <source>
        <dbReference type="ARBA" id="ARBA00022519"/>
    </source>
</evidence>
<keyword evidence="8" id="KW-0143">Chaperone</keyword>
<evidence type="ECO:0000256" key="1">
    <source>
        <dbReference type="ARBA" id="ARBA00004382"/>
    </source>
</evidence>
<evidence type="ECO:0000259" key="15">
    <source>
        <dbReference type="Pfam" id="PF13145"/>
    </source>
</evidence>
<keyword evidence="5" id="KW-0812">Transmembrane</keyword>
<name>A0ABU1M4R7_9HYPH</name>
<evidence type="ECO:0000256" key="13">
    <source>
        <dbReference type="ARBA" id="ARBA00042775"/>
    </source>
</evidence>
<evidence type="ECO:0000256" key="2">
    <source>
        <dbReference type="ARBA" id="ARBA00018370"/>
    </source>
</evidence>
<dbReference type="SUPFAM" id="SSF109998">
    <property type="entry name" value="Triger factor/SurA peptide-binding domain-like"/>
    <property type="match status" value="1"/>
</dbReference>
<proteinExistence type="inferred from homology"/>
<comment type="caution">
    <text evidence="16">The sequence shown here is derived from an EMBL/GenBank/DDBJ whole genome shotgun (WGS) entry which is preliminary data.</text>
</comment>
<evidence type="ECO:0000256" key="9">
    <source>
        <dbReference type="ARBA" id="ARBA00030642"/>
    </source>
</evidence>
<dbReference type="EMBL" id="JAVDQT010000001">
    <property type="protein sequence ID" value="MDR6430835.1"/>
    <property type="molecule type" value="Genomic_DNA"/>
</dbReference>
<dbReference type="Proteomes" id="UP001184614">
    <property type="component" value="Unassembled WGS sequence"/>
</dbReference>
<evidence type="ECO:0000256" key="14">
    <source>
        <dbReference type="SAM" id="Coils"/>
    </source>
</evidence>
<evidence type="ECO:0000313" key="16">
    <source>
        <dbReference type="EMBL" id="MDR6430835.1"/>
    </source>
</evidence>
<dbReference type="PANTHER" id="PTHR47529:SF1">
    <property type="entry name" value="PERIPLASMIC CHAPERONE PPID"/>
    <property type="match status" value="1"/>
</dbReference>
<dbReference type="GO" id="GO:0003755">
    <property type="term" value="F:peptidyl-prolyl cis-trans isomerase activity"/>
    <property type="evidence" value="ECO:0007669"/>
    <property type="project" value="UniProtKB-EC"/>
</dbReference>
<keyword evidence="14" id="KW-0175">Coiled coil</keyword>
<dbReference type="RefSeq" id="WP_310010027.1">
    <property type="nucleotide sequence ID" value="NZ_JAVDQT010000001.1"/>
</dbReference>
<feature type="domain" description="PpiC" evidence="15">
    <location>
        <begin position="248"/>
        <end position="367"/>
    </location>
</feature>
<evidence type="ECO:0000256" key="12">
    <source>
        <dbReference type="ARBA" id="ARBA00040743"/>
    </source>
</evidence>
<evidence type="ECO:0000256" key="3">
    <source>
        <dbReference type="ARBA" id="ARBA00022475"/>
    </source>
</evidence>
<organism evidence="16 17">
    <name type="scientific">Brucella pseudogrignonensis</name>
    <dbReference type="NCBI Taxonomy" id="419475"/>
    <lineage>
        <taxon>Bacteria</taxon>
        <taxon>Pseudomonadati</taxon>
        <taxon>Pseudomonadota</taxon>
        <taxon>Alphaproteobacteria</taxon>
        <taxon>Hyphomicrobiales</taxon>
        <taxon>Brucellaceae</taxon>
        <taxon>Brucella/Ochrobactrum group</taxon>
        <taxon>Brucella</taxon>
    </lineage>
</organism>
<dbReference type="InterPro" id="IPR027304">
    <property type="entry name" value="Trigger_fact/SurA_dom_sf"/>
</dbReference>
<dbReference type="InterPro" id="IPR000297">
    <property type="entry name" value="PPIase_PpiC"/>
</dbReference>
<dbReference type="Gene3D" id="3.10.50.40">
    <property type="match status" value="1"/>
</dbReference>
<comment type="subcellular location">
    <subcellularLocation>
        <location evidence="1">Cell inner membrane</location>
        <topology evidence="1">Single-pass type II membrane protein</topology>
        <orientation evidence="1">Periplasmic side</orientation>
    </subcellularLocation>
</comment>
<evidence type="ECO:0000256" key="10">
    <source>
        <dbReference type="ARBA" id="ARBA00031484"/>
    </source>
</evidence>
<evidence type="ECO:0000256" key="5">
    <source>
        <dbReference type="ARBA" id="ARBA00022692"/>
    </source>
</evidence>
<dbReference type="Pfam" id="PF13145">
    <property type="entry name" value="Rotamase_2"/>
    <property type="match status" value="1"/>
</dbReference>
<dbReference type="PANTHER" id="PTHR47529">
    <property type="entry name" value="PEPTIDYL-PROLYL CIS-TRANS ISOMERASE D"/>
    <property type="match status" value="1"/>
</dbReference>
<keyword evidence="17" id="KW-1185">Reference proteome</keyword>
<keyword evidence="6" id="KW-1133">Transmembrane helix</keyword>
<gene>
    <name evidence="16" type="ORF">J2782_000540</name>
</gene>
<evidence type="ECO:0000256" key="11">
    <source>
        <dbReference type="ARBA" id="ARBA00038408"/>
    </source>
</evidence>
<sequence length="628" mass="68070">MLDSMRDAAKSWVAKLLLSLLVLSFAAWGITDAFQGEMEVDSAISAGSSKVSTTDYRFAYEQQLMRLSQQFRQRLNREQAQQLGVDQQVLAQLAAGVVLDEQARNMQLGLSKDGIARLTGEDPSFQDASGNFSRAQFDAVLRQSNIRPQDYLDNRAKVARRQQIVEASTDGLKMPATMLKALALYQGESRSADYITIPAEKADAVPAPSDEALKTYFDAHKDEYKAPEYRKITYVKLEPSDIADPAAVTQDEIKDYYEKNKSRFSTTETRTIEQLNFADEAAAKAAHEKIAAGTSFVDIGKEQGKSENDLVLGTFEKTALPDSVIADAAFALNEGGVSDVVKGAFGPVILRVTTVNPASVKELSEVEKEIRDTVATNIAISSINGIHDSYEQQRSEGGSMADVAKGLSLKAVSIEAVDDEGNDPAGKALELPNSEALLAAVFQADQGFDNDALTLGNSGYLWYQVDGTTPARDRTLDEVKDKVTAAWKGEEAVKRLNDRMAELKKRLDGGETLDAIAASAGVEKQTKRGITRNTNDADFGSAATAQIFRGPLNHTGTAGAVSNDGQLLFKVIEVTEPTATGPEAIPEQQQTYLASTLTDDVLEQLVGELQKQYPVKINQTAINNALAF</sequence>
<feature type="coiled-coil region" evidence="14">
    <location>
        <begin position="486"/>
        <end position="513"/>
    </location>
</feature>
<accession>A0ABU1M4R7</accession>